<dbReference type="PANTHER" id="PTHR33053">
    <property type="entry name" value="PROTEIN, PUTATIVE-RELATED"/>
    <property type="match status" value="1"/>
</dbReference>
<keyword evidence="3" id="KW-1185">Reference proteome</keyword>
<sequence>MPKQNYKPFSALSARQRRRRLNTSAKNSAENKDPIDGNRQIEEPDSHLLASVPVVEFHENVSVSLVAPLIEPVAYEENIENFIDDTITESNIEIIEPESDTDESDTEQTETFNINTFSVSLSEWANNGSVPLARVNELLKLLKTHHCFSSLPSDARTLLKTPRTTKIKKIGSGEYCHLGIKKSIIHILDSYSAIGFAKDLKLQCNIDGLPISRSSNSNIWPILMAFSDYPQISPMTVGIFHGDGKPESCSSYLSDYVTELVELVTYGLVHLDNKYNVIVDCYVCDAPARSYVAQIKGHTGYWCCSKCEIKGRWVAGRVTFDEFEAVARTHENFINKTDENHHLKDSLSPLLQIPGINMVNHFPFEYMHLVCLGVMRKILFSFLKGDSYNVRLSTNLSSQISNKLISIRPYIPSEFVRKPRSLTEILRWKATEFRQILLYTSPLVFAKSVKPEVYKHFLSFHFAIRILVSQNYSSSMLQYASVLLKYFVSNFGSLYGDHNISYNVHGLLHLADDVEKFGPLDKFSAFKFENKLQELKKLLRKHDKPLQQLVRRIYERNLCDGCSFEEINAPQTGILLHKSKIHHGFTIYPIGLTAPSYNYITINGFKVSIKRPDNCVILETKDVCVVDFIATNENGELFFYGRKFRVLDNFYTKPEPSGRLGIYLAKSMSQASLYAVKDIKSKAMMIPLTVDEGDESRYVVELIHH</sequence>
<dbReference type="EMBL" id="VVIM01000938">
    <property type="protein sequence ID" value="KAB0790668.1"/>
    <property type="molecule type" value="Genomic_DNA"/>
</dbReference>
<gene>
    <name evidence="2" type="ORF">PPYR_14894</name>
</gene>
<dbReference type="AlphaFoldDB" id="A0A5N4A067"/>
<evidence type="ECO:0008006" key="4">
    <source>
        <dbReference type="Google" id="ProtNLM"/>
    </source>
</evidence>
<feature type="compositionally biased region" description="Basic and acidic residues" evidence="1">
    <location>
        <begin position="29"/>
        <end position="41"/>
    </location>
</feature>
<dbReference type="Proteomes" id="UP000327044">
    <property type="component" value="Unassembled WGS sequence"/>
</dbReference>
<evidence type="ECO:0000313" key="3">
    <source>
        <dbReference type="Proteomes" id="UP000327044"/>
    </source>
</evidence>
<protein>
    <recommendedName>
        <fullName evidence="4">Transposase domain-containing protein</fullName>
    </recommendedName>
</protein>
<organism evidence="2 3">
    <name type="scientific">Photinus pyralis</name>
    <name type="common">Common eastern firefly</name>
    <name type="synonym">Lampyris pyralis</name>
    <dbReference type="NCBI Taxonomy" id="7054"/>
    <lineage>
        <taxon>Eukaryota</taxon>
        <taxon>Metazoa</taxon>
        <taxon>Ecdysozoa</taxon>
        <taxon>Arthropoda</taxon>
        <taxon>Hexapoda</taxon>
        <taxon>Insecta</taxon>
        <taxon>Pterygota</taxon>
        <taxon>Neoptera</taxon>
        <taxon>Endopterygota</taxon>
        <taxon>Coleoptera</taxon>
        <taxon>Polyphaga</taxon>
        <taxon>Elateriformia</taxon>
        <taxon>Elateroidea</taxon>
        <taxon>Lampyridae</taxon>
        <taxon>Lampyrinae</taxon>
        <taxon>Photinus</taxon>
    </lineage>
</organism>
<name>A0A5N4A067_PHOPY</name>
<accession>A0A5N4A067</accession>
<evidence type="ECO:0000256" key="1">
    <source>
        <dbReference type="SAM" id="MobiDB-lite"/>
    </source>
</evidence>
<evidence type="ECO:0000313" key="2">
    <source>
        <dbReference type="EMBL" id="KAB0790668.1"/>
    </source>
</evidence>
<proteinExistence type="predicted"/>
<comment type="caution">
    <text evidence="2">The sequence shown here is derived from an EMBL/GenBank/DDBJ whole genome shotgun (WGS) entry which is preliminary data.</text>
</comment>
<dbReference type="PANTHER" id="PTHR33053:SF24">
    <property type="entry name" value="TRANSPOSASE DOMAIN-CONTAINING PROTEIN"/>
    <property type="match status" value="1"/>
</dbReference>
<dbReference type="InParanoid" id="A0A5N4A067"/>
<reference evidence="2 3" key="1">
    <citation type="journal article" date="2018" name="Elife">
        <title>Firefly genomes illuminate parallel origins of bioluminescence in beetles.</title>
        <authorList>
            <person name="Fallon T.R."/>
            <person name="Lower S.E."/>
            <person name="Chang C.H."/>
            <person name="Bessho-Uehara M."/>
            <person name="Martin G.J."/>
            <person name="Bewick A.J."/>
            <person name="Behringer M."/>
            <person name="Debat H.J."/>
            <person name="Wong I."/>
            <person name="Day J.C."/>
            <person name="Suvorov A."/>
            <person name="Silva C.J."/>
            <person name="Stanger-Hall K.F."/>
            <person name="Hall D.W."/>
            <person name="Schmitz R.J."/>
            <person name="Nelson D.R."/>
            <person name="Lewis S.M."/>
            <person name="Shigenobu S."/>
            <person name="Bybee S.M."/>
            <person name="Larracuente A.M."/>
            <person name="Oba Y."/>
            <person name="Weng J.K."/>
        </authorList>
    </citation>
    <scope>NUCLEOTIDE SEQUENCE [LARGE SCALE GENOMIC DNA]</scope>
    <source>
        <strain evidence="2">1611_PpyrPB1</strain>
        <tissue evidence="2">Whole body</tissue>
    </source>
</reference>
<feature type="region of interest" description="Disordered" evidence="1">
    <location>
        <begin position="1"/>
        <end position="41"/>
    </location>
</feature>